<accession>A0A8J8C3C2</accession>
<keyword evidence="4" id="KW-1185">Reference proteome</keyword>
<keyword evidence="2" id="KW-1133">Transmembrane helix</keyword>
<gene>
    <name evidence="3" type="ORF">KTS45_09015</name>
</gene>
<feature type="region of interest" description="Disordered" evidence="1">
    <location>
        <begin position="26"/>
        <end position="70"/>
    </location>
</feature>
<name>A0A8J8C3C2_9EURY</name>
<dbReference type="OrthoDB" id="107590at2157"/>
<dbReference type="EMBL" id="JAHQXF010000001">
    <property type="protein sequence ID" value="MBV0924341.1"/>
    <property type="molecule type" value="Genomic_DNA"/>
</dbReference>
<evidence type="ECO:0000256" key="2">
    <source>
        <dbReference type="SAM" id="Phobius"/>
    </source>
</evidence>
<dbReference type="AlphaFoldDB" id="A0A8J8C3C2"/>
<organism evidence="3 4">
    <name type="scientific">Haloarcula limicola</name>
    <dbReference type="NCBI Taxonomy" id="1429915"/>
    <lineage>
        <taxon>Archaea</taxon>
        <taxon>Methanobacteriati</taxon>
        <taxon>Methanobacteriota</taxon>
        <taxon>Stenosarchaea group</taxon>
        <taxon>Halobacteria</taxon>
        <taxon>Halobacteriales</taxon>
        <taxon>Haloarculaceae</taxon>
        <taxon>Haloarcula</taxon>
    </lineage>
</organism>
<feature type="transmembrane region" description="Helical" evidence="2">
    <location>
        <begin position="181"/>
        <end position="204"/>
    </location>
</feature>
<feature type="transmembrane region" description="Helical" evidence="2">
    <location>
        <begin position="250"/>
        <end position="270"/>
    </location>
</feature>
<reference evidence="3 4" key="1">
    <citation type="submission" date="2021-06" db="EMBL/GenBank/DDBJ databases">
        <title>New haloarchaea isolates fom saline soil.</title>
        <authorList>
            <person name="Duran-Viseras A."/>
            <person name="Sanchez-Porro C.S."/>
            <person name="Ventosa A."/>
        </authorList>
    </citation>
    <scope>NUCLEOTIDE SEQUENCE [LARGE SCALE GENOMIC DNA]</scope>
    <source>
        <strain evidence="3 4">JCM 183640</strain>
    </source>
</reference>
<feature type="transmembrane region" description="Helical" evidence="2">
    <location>
        <begin position="225"/>
        <end position="244"/>
    </location>
</feature>
<evidence type="ECO:0000256" key="1">
    <source>
        <dbReference type="SAM" id="MobiDB-lite"/>
    </source>
</evidence>
<keyword evidence="2" id="KW-0812">Transmembrane</keyword>
<evidence type="ECO:0000313" key="3">
    <source>
        <dbReference type="EMBL" id="MBV0924341.1"/>
    </source>
</evidence>
<evidence type="ECO:0000313" key="4">
    <source>
        <dbReference type="Proteomes" id="UP000766550"/>
    </source>
</evidence>
<protein>
    <submittedName>
        <fullName evidence="3">DUF4013 domain-containing protein</fullName>
    </submittedName>
</protein>
<comment type="caution">
    <text evidence="3">The sequence shown here is derived from an EMBL/GenBank/DDBJ whole genome shotgun (WGS) entry which is preliminary data.</text>
</comment>
<proteinExistence type="predicted"/>
<dbReference type="Proteomes" id="UP000766550">
    <property type="component" value="Unassembled WGS sequence"/>
</dbReference>
<dbReference type="InterPro" id="IPR025098">
    <property type="entry name" value="DUF4013"/>
</dbReference>
<dbReference type="RefSeq" id="WP_162317400.1">
    <property type="nucleotide sequence ID" value="NZ_JAHQXF010000001.1"/>
</dbReference>
<feature type="transmembrane region" description="Helical" evidence="2">
    <location>
        <begin position="93"/>
        <end position="118"/>
    </location>
</feature>
<keyword evidence="2" id="KW-0472">Membrane</keyword>
<dbReference type="Pfam" id="PF13197">
    <property type="entry name" value="DUF4013"/>
    <property type="match status" value="1"/>
</dbReference>
<feature type="region of interest" description="Disordered" evidence="1">
    <location>
        <begin position="286"/>
        <end position="305"/>
    </location>
</feature>
<feature type="transmembrane region" description="Helical" evidence="2">
    <location>
        <begin position="147"/>
        <end position="169"/>
    </location>
</feature>
<feature type="compositionally biased region" description="Basic and acidic residues" evidence="1">
    <location>
        <begin position="44"/>
        <end position="65"/>
    </location>
</feature>
<sequence>MPHCTACGAAVSTTDAFCPQCGLERHEPSDEAAGADAVESGEIADTRETTESRRRVDMAGERDATAEGDAGPYERGSLSFGLYYPSRAGYEPFLLGSIVALLGAVIPFVGLFTYGYVFRLIEWAANGRADPPEFDEFGRLFVDGLRLAVATAVLAVVTAVVGATVAAVTEQAGLAGPLSDFAVALTALAGLYVTPAVLTAYAVTGRITRAFTGRYAGAFALSTHYLAAFAGSLVLGFAATMLWVASLLTLVGPVFVSTYASYVFAAFWGYQYRAAAEAGTVPKIAPDADDSARTTATETVPARSP</sequence>